<accession>A0ABU2D4S4</accession>
<gene>
    <name evidence="1" type="ORF">RG963_14615</name>
</gene>
<evidence type="ECO:0008006" key="3">
    <source>
        <dbReference type="Google" id="ProtNLM"/>
    </source>
</evidence>
<reference evidence="2" key="1">
    <citation type="submission" date="2023-07" db="EMBL/GenBank/DDBJ databases">
        <title>Whole-genome sequencing of a new Methanosarcina sp. Z-7115.</title>
        <authorList>
            <person name="Zhilina T.N."/>
            <person name="Merkel A.Y."/>
        </authorList>
    </citation>
    <scope>NUCLEOTIDE SEQUENCE [LARGE SCALE GENOMIC DNA]</scope>
    <source>
        <strain evidence="2">Z-7115</strain>
    </source>
</reference>
<evidence type="ECO:0000313" key="2">
    <source>
        <dbReference type="Proteomes" id="UP001246244"/>
    </source>
</evidence>
<evidence type="ECO:0000313" key="1">
    <source>
        <dbReference type="EMBL" id="MDR7666991.1"/>
    </source>
</evidence>
<dbReference type="EMBL" id="JAVKPK010000081">
    <property type="protein sequence ID" value="MDR7666991.1"/>
    <property type="molecule type" value="Genomic_DNA"/>
</dbReference>
<name>A0ABU2D4S4_9EURY</name>
<dbReference type="RefSeq" id="WP_310577022.1">
    <property type="nucleotide sequence ID" value="NZ_JAVKPK010000081.1"/>
</dbReference>
<protein>
    <recommendedName>
        <fullName evidence="3">Mobile element protein</fullName>
    </recommendedName>
</protein>
<proteinExistence type="predicted"/>
<comment type="caution">
    <text evidence="1">The sequence shown here is derived from an EMBL/GenBank/DDBJ whole genome shotgun (WGS) entry which is preliminary data.</text>
</comment>
<keyword evidence="2" id="KW-1185">Reference proteome</keyword>
<organism evidence="1 2">
    <name type="scientific">Methanosarcina baikalica</name>
    <dbReference type="NCBI Taxonomy" id="3073890"/>
    <lineage>
        <taxon>Archaea</taxon>
        <taxon>Methanobacteriati</taxon>
        <taxon>Methanobacteriota</taxon>
        <taxon>Stenosarchaea group</taxon>
        <taxon>Methanomicrobia</taxon>
        <taxon>Methanosarcinales</taxon>
        <taxon>Methanosarcinaceae</taxon>
        <taxon>Methanosarcina</taxon>
    </lineage>
</organism>
<dbReference type="Proteomes" id="UP001246244">
    <property type="component" value="Unassembled WGS sequence"/>
</dbReference>
<sequence>MKLSLKEVLHEHLHYKRLYNDLQYLKLNTIEEFLDNYLELAVTNSKTTVEVLDYLFEQEKKPGEAVATE</sequence>